<comment type="caution">
    <text evidence="3">The sequence shown here is derived from an EMBL/GenBank/DDBJ whole genome shotgun (WGS) entry which is preliminary data.</text>
</comment>
<gene>
    <name evidence="3" type="ORF">CCE28_19970</name>
</gene>
<keyword evidence="2" id="KW-0732">Signal</keyword>
<feature type="signal peptide" evidence="2">
    <location>
        <begin position="1"/>
        <end position="24"/>
    </location>
</feature>
<sequence>MKGIMKKIAIILVLIMAFGTVAFAAQPELYNNIKERILSIKDEFIKKDSQLVSSGDEAIEDLRDYVDEVENEIKTELGEYEQAQIEEAKKVIAKEVDSVKEQLNTEKAALTETMKEEIKNKVQKDLDKELDKLNKAFK</sequence>
<name>A0A267MDK7_9FIRM</name>
<keyword evidence="1" id="KW-0175">Coiled coil</keyword>
<evidence type="ECO:0000256" key="2">
    <source>
        <dbReference type="SAM" id="SignalP"/>
    </source>
</evidence>
<feature type="coiled-coil region" evidence="1">
    <location>
        <begin position="59"/>
        <end position="120"/>
    </location>
</feature>
<evidence type="ECO:0000313" key="3">
    <source>
        <dbReference type="EMBL" id="PAB56893.1"/>
    </source>
</evidence>
<feature type="chain" id="PRO_5013374844" evidence="2">
    <location>
        <begin position="25"/>
        <end position="138"/>
    </location>
</feature>
<evidence type="ECO:0000256" key="1">
    <source>
        <dbReference type="SAM" id="Coils"/>
    </source>
</evidence>
<keyword evidence="4" id="KW-1185">Reference proteome</keyword>
<dbReference type="EMBL" id="NIBG01000030">
    <property type="protein sequence ID" value="PAB56893.1"/>
    <property type="molecule type" value="Genomic_DNA"/>
</dbReference>
<reference evidence="3 4" key="1">
    <citation type="submission" date="2017-06" db="EMBL/GenBank/DDBJ databases">
        <title>Draft genome sequence of anaerobic fermentative bacterium Anaeromicrobium sediminis DY2726D isolated from West Pacific Ocean sediments.</title>
        <authorList>
            <person name="Zeng X."/>
        </authorList>
    </citation>
    <scope>NUCLEOTIDE SEQUENCE [LARGE SCALE GENOMIC DNA]</scope>
    <source>
        <strain evidence="3 4">DY2726D</strain>
    </source>
</reference>
<organism evidence="3 4">
    <name type="scientific">Anaeromicrobium sediminis</name>
    <dbReference type="NCBI Taxonomy" id="1478221"/>
    <lineage>
        <taxon>Bacteria</taxon>
        <taxon>Bacillati</taxon>
        <taxon>Bacillota</taxon>
        <taxon>Clostridia</taxon>
        <taxon>Peptostreptococcales</taxon>
        <taxon>Thermotaleaceae</taxon>
        <taxon>Anaeromicrobium</taxon>
    </lineage>
</organism>
<protein>
    <submittedName>
        <fullName evidence="3">Uncharacterized protein</fullName>
    </submittedName>
</protein>
<dbReference type="AlphaFoldDB" id="A0A267MDK7"/>
<accession>A0A267MDK7</accession>
<evidence type="ECO:0000313" key="4">
    <source>
        <dbReference type="Proteomes" id="UP000216024"/>
    </source>
</evidence>
<dbReference type="Proteomes" id="UP000216024">
    <property type="component" value="Unassembled WGS sequence"/>
</dbReference>
<proteinExistence type="predicted"/>